<keyword evidence="2" id="KW-0812">Transmembrane</keyword>
<dbReference type="InterPro" id="IPR005565">
    <property type="entry name" value="Hemolysn_activator_HlyB_C"/>
</dbReference>
<keyword evidence="3" id="KW-0998">Cell outer membrane</keyword>
<keyword evidence="1" id="KW-0472">Membrane</keyword>
<reference evidence="8" key="1">
    <citation type="submission" date="2017-02" db="EMBL/GenBank/DDBJ databases">
        <authorList>
            <person name="Varghese N."/>
            <person name="Submissions S."/>
        </authorList>
    </citation>
    <scope>NUCLEOTIDE SEQUENCE [LARGE SCALE GENOMIC DNA]</scope>
    <source>
        <strain evidence="8">UM2</strain>
    </source>
</reference>
<evidence type="ECO:0000313" key="7">
    <source>
        <dbReference type="EMBL" id="SKB34736.1"/>
    </source>
</evidence>
<dbReference type="Proteomes" id="UP000189818">
    <property type="component" value="Unassembled WGS sequence"/>
</dbReference>
<evidence type="ECO:0000256" key="3">
    <source>
        <dbReference type="ARBA" id="ARBA00023237"/>
    </source>
</evidence>
<dbReference type="Gene3D" id="3.10.20.310">
    <property type="entry name" value="membrane protein fhac"/>
    <property type="match status" value="1"/>
</dbReference>
<dbReference type="AlphaFoldDB" id="A0A1T5AIF0"/>
<feature type="chain" id="PRO_5012142929" evidence="4">
    <location>
        <begin position="21"/>
        <end position="553"/>
    </location>
</feature>
<dbReference type="PIRSF" id="PIRSF029745">
    <property type="entry name" value="FhaC"/>
    <property type="match status" value="1"/>
</dbReference>
<gene>
    <name evidence="7" type="ORF">SAMN06295920_1027</name>
</gene>
<dbReference type="InterPro" id="IPR027282">
    <property type="entry name" value="TPS"/>
</dbReference>
<feature type="signal peptide" evidence="4">
    <location>
        <begin position="1"/>
        <end position="20"/>
    </location>
</feature>
<dbReference type="RefSeq" id="WP_079646721.1">
    <property type="nucleotide sequence ID" value="NZ_FUYM01000002.1"/>
</dbReference>
<feature type="domain" description="Haemolysin activator HlyB C-terminal" evidence="5">
    <location>
        <begin position="218"/>
        <end position="516"/>
    </location>
</feature>
<evidence type="ECO:0000256" key="4">
    <source>
        <dbReference type="SAM" id="SignalP"/>
    </source>
</evidence>
<organism evidence="7 8">
    <name type="scientific">Rhizorhabdus histidinilytica</name>
    <dbReference type="NCBI Taxonomy" id="439228"/>
    <lineage>
        <taxon>Bacteria</taxon>
        <taxon>Pseudomonadati</taxon>
        <taxon>Pseudomonadota</taxon>
        <taxon>Alphaproteobacteria</taxon>
        <taxon>Sphingomonadales</taxon>
        <taxon>Sphingomonadaceae</taxon>
        <taxon>Rhizorhabdus</taxon>
    </lineage>
</organism>
<dbReference type="OrthoDB" id="7439045at2"/>
<protein>
    <submittedName>
        <fullName evidence="7">Hemolysin activation/secretion protein</fullName>
    </submittedName>
</protein>
<proteinExistence type="predicted"/>
<dbReference type="PANTHER" id="PTHR34597:SF6">
    <property type="entry name" value="BLR6126 PROTEIN"/>
    <property type="match status" value="1"/>
</dbReference>
<evidence type="ECO:0000259" key="5">
    <source>
        <dbReference type="Pfam" id="PF03865"/>
    </source>
</evidence>
<dbReference type="GO" id="GO:0008320">
    <property type="term" value="F:protein transmembrane transporter activity"/>
    <property type="evidence" value="ECO:0007669"/>
    <property type="project" value="TreeGrafter"/>
</dbReference>
<keyword evidence="1" id="KW-1134">Transmembrane beta strand</keyword>
<dbReference type="InterPro" id="IPR051544">
    <property type="entry name" value="TPS_OM_transporter"/>
</dbReference>
<dbReference type="Gene3D" id="2.40.160.50">
    <property type="entry name" value="membrane protein fhac: a member of the omp85/tpsb transporter family"/>
    <property type="match status" value="1"/>
</dbReference>
<dbReference type="InterPro" id="IPR013686">
    <property type="entry name" value="Polypept-transport_assoc_ShlB"/>
</dbReference>
<keyword evidence="8" id="KW-1185">Reference proteome</keyword>
<dbReference type="GO" id="GO:0098046">
    <property type="term" value="C:type V protein secretion system complex"/>
    <property type="evidence" value="ECO:0007669"/>
    <property type="project" value="TreeGrafter"/>
</dbReference>
<dbReference type="EMBL" id="FUYM01000002">
    <property type="protein sequence ID" value="SKB34736.1"/>
    <property type="molecule type" value="Genomic_DNA"/>
</dbReference>
<dbReference type="STRING" id="439228.SAMN06295920_1027"/>
<dbReference type="GO" id="GO:0046819">
    <property type="term" value="P:protein secretion by the type V secretion system"/>
    <property type="evidence" value="ECO:0007669"/>
    <property type="project" value="TreeGrafter"/>
</dbReference>
<keyword evidence="4" id="KW-0732">Signal</keyword>
<evidence type="ECO:0000313" key="8">
    <source>
        <dbReference type="Proteomes" id="UP000189818"/>
    </source>
</evidence>
<accession>A0A1T5AIF0</accession>
<sequence>MKPRIALALLGLSLASPLGAQAPAAADIQADRAQAPVIDRDRTDRVVPTLPGVPRVSIPRPAFNVAASAAAVNLTNIRFAGSSLPLATLEAITTTYRGQALTQDVLKAIVEAVGKVYAQSDIAFYSVAIPAQRLEQGVLTVQLVEGAVKQYSIKGLPDDAPTELVKAHIARIMRSTPLRKSVLERSLSLMRDMPGQTVEASVRQLDAAGSLALDLTLRRRPFHLGIAIDNNGVSNVTSAFQAQATVTANNLLREGDTTKVSAYLPLHPDRYQFYTVSHATPIASNGMTATVTAARLKSQSRNATLGDIDGRATLAGISLSYPVIRSYKTNLSVSASLDGIDSSNYYLDTRFGDYRSRAIRLGASFSRSAEKSGYAMTAVVSRGLDILDAKAFAGFTEKDFTKVNVQTVVVNAITKNLIAKLTTNAQYSRDKLPVTERLALGGSGAGRAFRVGTVTADRGATGTAELSWTLPLPKSRIKGTSVFAFVDGGLGRTEARPFYGIAAEKFSLASAGGGVRLQLGKVRLGVEVAVPIDRPGPGYSRKARLFGSFGYGF</sequence>
<dbReference type="Pfam" id="PF03865">
    <property type="entry name" value="ShlB"/>
    <property type="match status" value="1"/>
</dbReference>
<feature type="domain" description="Polypeptide-transport-associated ShlB-type" evidence="6">
    <location>
        <begin position="73"/>
        <end position="146"/>
    </location>
</feature>
<dbReference type="PANTHER" id="PTHR34597">
    <property type="entry name" value="SLR1661 PROTEIN"/>
    <property type="match status" value="1"/>
</dbReference>
<name>A0A1T5AIF0_9SPHN</name>
<evidence type="ECO:0000256" key="2">
    <source>
        <dbReference type="ARBA" id="ARBA00022692"/>
    </source>
</evidence>
<evidence type="ECO:0000259" key="6">
    <source>
        <dbReference type="Pfam" id="PF08479"/>
    </source>
</evidence>
<dbReference type="Pfam" id="PF08479">
    <property type="entry name" value="POTRA_2"/>
    <property type="match status" value="1"/>
</dbReference>
<evidence type="ECO:0000256" key="1">
    <source>
        <dbReference type="ARBA" id="ARBA00022452"/>
    </source>
</evidence>